<dbReference type="InParanoid" id="D6RPT6"/>
<proteinExistence type="predicted"/>
<dbReference type="VEuPathDB" id="FungiDB:CC1G_15203"/>
<dbReference type="RefSeq" id="XP_002910568.1">
    <property type="nucleotide sequence ID" value="XM_002910522.1"/>
</dbReference>
<dbReference type="AlphaFoldDB" id="D6RPT6"/>
<protein>
    <submittedName>
        <fullName evidence="2">Uncharacterized protein</fullName>
    </submittedName>
</protein>
<name>D6RPT6_COPC7</name>
<gene>
    <name evidence="2" type="ORF">CC1G_15203</name>
</gene>
<dbReference type="HOGENOM" id="CLU_2793895_0_0_1"/>
<feature type="region of interest" description="Disordered" evidence="1">
    <location>
        <begin position="49"/>
        <end position="68"/>
    </location>
</feature>
<dbReference type="Proteomes" id="UP000001861">
    <property type="component" value="Unassembled WGS sequence"/>
</dbReference>
<evidence type="ECO:0000313" key="2">
    <source>
        <dbReference type="EMBL" id="EFI27074.1"/>
    </source>
</evidence>
<sequence>MGWRRQSYDRTREENESVLLELLEDVNWFIAQIDDGLLFLSFDSAPTNFVQRPDPDSQHTHGTGLRAL</sequence>
<comment type="caution">
    <text evidence="2">The sequence shown here is derived from an EMBL/GenBank/DDBJ whole genome shotgun (WGS) entry which is preliminary data.</text>
</comment>
<reference evidence="2 3" key="1">
    <citation type="journal article" date="2010" name="Proc. Natl. Acad. Sci. U.S.A.">
        <title>Insights into evolution of multicellular fungi from the assembled chromosomes of the mushroom Coprinopsis cinerea (Coprinus cinereus).</title>
        <authorList>
            <person name="Stajich J.E."/>
            <person name="Wilke S.K."/>
            <person name="Ahren D."/>
            <person name="Au C.H."/>
            <person name="Birren B.W."/>
            <person name="Borodovsky M."/>
            <person name="Burns C."/>
            <person name="Canback B."/>
            <person name="Casselton L.A."/>
            <person name="Cheng C.K."/>
            <person name="Deng J."/>
            <person name="Dietrich F.S."/>
            <person name="Fargo D.C."/>
            <person name="Farman M.L."/>
            <person name="Gathman A.C."/>
            <person name="Goldberg J."/>
            <person name="Guigo R."/>
            <person name="Hoegger P.J."/>
            <person name="Hooker J.B."/>
            <person name="Huggins A."/>
            <person name="James T.Y."/>
            <person name="Kamada T."/>
            <person name="Kilaru S."/>
            <person name="Kodira C."/>
            <person name="Kues U."/>
            <person name="Kupfer D."/>
            <person name="Kwan H.S."/>
            <person name="Lomsadze A."/>
            <person name="Li W."/>
            <person name="Lilly W.W."/>
            <person name="Ma L.J."/>
            <person name="Mackey A.J."/>
            <person name="Manning G."/>
            <person name="Martin F."/>
            <person name="Muraguchi H."/>
            <person name="Natvig D.O."/>
            <person name="Palmerini H."/>
            <person name="Ramesh M.A."/>
            <person name="Rehmeyer C.J."/>
            <person name="Roe B.A."/>
            <person name="Shenoy N."/>
            <person name="Stanke M."/>
            <person name="Ter-Hovhannisyan V."/>
            <person name="Tunlid A."/>
            <person name="Velagapudi R."/>
            <person name="Vision T.J."/>
            <person name="Zeng Q."/>
            <person name="Zolan M.E."/>
            <person name="Pukkila P.J."/>
        </authorList>
    </citation>
    <scope>NUCLEOTIDE SEQUENCE [LARGE SCALE GENOMIC DNA]</scope>
    <source>
        <strain evidence="3">Okayama-7 / 130 / ATCC MYA-4618 / FGSC 9003</strain>
    </source>
</reference>
<accession>D6RPT6</accession>
<evidence type="ECO:0000256" key="1">
    <source>
        <dbReference type="SAM" id="MobiDB-lite"/>
    </source>
</evidence>
<dbReference type="EMBL" id="AACS02000009">
    <property type="protein sequence ID" value="EFI27074.1"/>
    <property type="molecule type" value="Genomic_DNA"/>
</dbReference>
<evidence type="ECO:0000313" key="3">
    <source>
        <dbReference type="Proteomes" id="UP000001861"/>
    </source>
</evidence>
<dbReference type="GeneID" id="9379091"/>
<organism evidence="2 3">
    <name type="scientific">Coprinopsis cinerea (strain Okayama-7 / 130 / ATCC MYA-4618 / FGSC 9003)</name>
    <name type="common">Inky cap fungus</name>
    <name type="synonym">Hormographiella aspergillata</name>
    <dbReference type="NCBI Taxonomy" id="240176"/>
    <lineage>
        <taxon>Eukaryota</taxon>
        <taxon>Fungi</taxon>
        <taxon>Dikarya</taxon>
        <taxon>Basidiomycota</taxon>
        <taxon>Agaricomycotina</taxon>
        <taxon>Agaricomycetes</taxon>
        <taxon>Agaricomycetidae</taxon>
        <taxon>Agaricales</taxon>
        <taxon>Agaricineae</taxon>
        <taxon>Psathyrellaceae</taxon>
        <taxon>Coprinopsis</taxon>
    </lineage>
</organism>
<keyword evidence="3" id="KW-1185">Reference proteome</keyword>
<dbReference type="KEGG" id="cci:CC1G_15203"/>